<dbReference type="InterPro" id="IPR041527">
    <property type="entry name" value="YhcG_N"/>
</dbReference>
<dbReference type="OrthoDB" id="9801263at2"/>
<organism evidence="2 3">
    <name type="scientific">Thiorhodovibrio frisius</name>
    <dbReference type="NCBI Taxonomy" id="631362"/>
    <lineage>
        <taxon>Bacteria</taxon>
        <taxon>Pseudomonadati</taxon>
        <taxon>Pseudomonadota</taxon>
        <taxon>Gammaproteobacteria</taxon>
        <taxon>Chromatiales</taxon>
        <taxon>Chromatiaceae</taxon>
        <taxon>Thiorhodovibrio</taxon>
    </lineage>
</organism>
<dbReference type="PANTHER" id="PTHR30547">
    <property type="entry name" value="UNCHARACTERIZED PROTEIN YHCG-RELATED"/>
    <property type="match status" value="1"/>
</dbReference>
<dbReference type="STRING" id="631362.Thi970DRAFT_03168"/>
<reference evidence="2 3" key="2">
    <citation type="submission" date="2011-11" db="EMBL/GenBank/DDBJ databases">
        <authorList>
            <consortium name="US DOE Joint Genome Institute"/>
            <person name="Lucas S."/>
            <person name="Han J."/>
            <person name="Lapidus A."/>
            <person name="Cheng J.-F."/>
            <person name="Goodwin L."/>
            <person name="Pitluck S."/>
            <person name="Peters L."/>
            <person name="Ovchinnikova G."/>
            <person name="Zhang X."/>
            <person name="Detter J.C."/>
            <person name="Han C."/>
            <person name="Tapia R."/>
            <person name="Land M."/>
            <person name="Hauser L."/>
            <person name="Kyrpides N."/>
            <person name="Ivanova N."/>
            <person name="Pagani I."/>
            <person name="Vogl K."/>
            <person name="Liu Z."/>
            <person name="Overmann J."/>
            <person name="Frigaard N.-U."/>
            <person name="Bryant D."/>
            <person name="Woyke T."/>
        </authorList>
    </citation>
    <scope>NUCLEOTIDE SEQUENCE [LARGE SCALE GENOMIC DNA]</scope>
    <source>
        <strain evidence="2 3">970</strain>
    </source>
</reference>
<dbReference type="eggNOG" id="COG4804">
    <property type="taxonomic scope" value="Bacteria"/>
</dbReference>
<protein>
    <recommendedName>
        <fullName evidence="1">YhcG N-terminal domain-containing protein</fullName>
    </recommendedName>
</protein>
<evidence type="ECO:0000313" key="2">
    <source>
        <dbReference type="EMBL" id="EIC19588.1"/>
    </source>
</evidence>
<dbReference type="RefSeq" id="WP_009149993.1">
    <property type="nucleotide sequence ID" value="NZ_CP121471.1"/>
</dbReference>
<dbReference type="PANTHER" id="PTHR30547:SF0">
    <property type="entry name" value="BLR8175 PROTEIN"/>
    <property type="match status" value="1"/>
</dbReference>
<dbReference type="Proteomes" id="UP000002964">
    <property type="component" value="Unassembled WGS sequence"/>
</dbReference>
<sequence length="255" mass="28583">MKAQELTLYRDLLGDIKARVRQAQHRAALSANAEMIRLYWDIGCLIAARQEREGWGAGVIPRLATDLKNELPEQKGFSERNLKYMIRFAREYGVPPLVPQAAAPLVQQRAALSRSPKNPTMTIVQQPAAQSLFPLDIILGLPWFHHVVLFEKIKDLPTRLWYARQTLDQGWSRDTLRVQIKQRAHERQGGAVTNFASTLPEVHASIAQGLLKDPYLFAKVDQLMTLMDVLETQLAASRATAANLLDALVAELTAA</sequence>
<proteinExistence type="predicted"/>
<evidence type="ECO:0000259" key="1">
    <source>
        <dbReference type="Pfam" id="PF17761"/>
    </source>
</evidence>
<name>H8Z5V4_9GAMM</name>
<feature type="domain" description="YhcG N-terminal" evidence="1">
    <location>
        <begin position="15"/>
        <end position="187"/>
    </location>
</feature>
<dbReference type="EMBL" id="JH603170">
    <property type="protein sequence ID" value="EIC19588.1"/>
    <property type="molecule type" value="Genomic_DNA"/>
</dbReference>
<dbReference type="InterPro" id="IPR053148">
    <property type="entry name" value="PD-DEXK-like_domain"/>
</dbReference>
<evidence type="ECO:0000313" key="3">
    <source>
        <dbReference type="Proteomes" id="UP000002964"/>
    </source>
</evidence>
<dbReference type="Pfam" id="PF17761">
    <property type="entry name" value="DUF1016_N"/>
    <property type="match status" value="1"/>
</dbReference>
<accession>H8Z5V4</accession>
<dbReference type="AlphaFoldDB" id="H8Z5V4"/>
<dbReference type="HOGENOM" id="CLU_046640_0_0_6"/>
<keyword evidence="3" id="KW-1185">Reference proteome</keyword>
<gene>
    <name evidence="2" type="ORF">Thi970DRAFT_03168</name>
</gene>
<reference evidence="3" key="1">
    <citation type="submission" date="2011-06" db="EMBL/GenBank/DDBJ databases">
        <authorList>
            <consortium name="US DOE Joint Genome Institute (JGI-PGF)"/>
            <person name="Lucas S."/>
            <person name="Han J."/>
            <person name="Lapidus A."/>
            <person name="Cheng J.-F."/>
            <person name="Goodwin L."/>
            <person name="Pitluck S."/>
            <person name="Peters L."/>
            <person name="Land M.L."/>
            <person name="Hauser L."/>
            <person name="Vogl K."/>
            <person name="Liu Z."/>
            <person name="Overmann J."/>
            <person name="Frigaard N.-U."/>
            <person name="Bryant D.A."/>
            <person name="Woyke T.J."/>
        </authorList>
    </citation>
    <scope>NUCLEOTIDE SEQUENCE [LARGE SCALE GENOMIC DNA]</scope>
    <source>
        <strain evidence="3">970</strain>
    </source>
</reference>